<reference evidence="2 3" key="2">
    <citation type="journal article" date="2022" name="Mol. Biol. Evol.">
        <title>Comparative Genomics Reveals Insights into the Divergent Evolution of Astigmatic Mites and Household Pest Adaptations.</title>
        <authorList>
            <person name="Xiong Q."/>
            <person name="Wan A.T."/>
            <person name="Liu X."/>
            <person name="Fung C.S."/>
            <person name="Xiao X."/>
            <person name="Malainual N."/>
            <person name="Hou J."/>
            <person name="Wang L."/>
            <person name="Wang M."/>
            <person name="Yang K.Y."/>
            <person name="Cui Y."/>
            <person name="Leung E.L."/>
            <person name="Nong W."/>
            <person name="Shin S.K."/>
            <person name="Au S.W."/>
            <person name="Jeong K.Y."/>
            <person name="Chew F.T."/>
            <person name="Hui J.H."/>
            <person name="Leung T.F."/>
            <person name="Tungtrongchitr A."/>
            <person name="Zhong N."/>
            <person name="Liu Z."/>
            <person name="Tsui S.K."/>
        </authorList>
    </citation>
    <scope>NUCLEOTIDE SEQUENCE [LARGE SCALE GENOMIC DNA]</scope>
    <source>
        <strain evidence="2">Derp</strain>
    </source>
</reference>
<dbReference type="InterPro" id="IPR027417">
    <property type="entry name" value="P-loop_NTPase"/>
</dbReference>
<dbReference type="EMBL" id="NJHN03000017">
    <property type="protein sequence ID" value="KAH9425701.1"/>
    <property type="molecule type" value="Genomic_DNA"/>
</dbReference>
<comment type="caution">
    <text evidence="2">The sequence shown here is derived from an EMBL/GenBank/DDBJ whole genome shotgun (WGS) entry which is preliminary data.</text>
</comment>
<evidence type="ECO:0000313" key="3">
    <source>
        <dbReference type="Proteomes" id="UP000887458"/>
    </source>
</evidence>
<dbReference type="Proteomes" id="UP000887458">
    <property type="component" value="Unassembled WGS sequence"/>
</dbReference>
<reference evidence="2 3" key="1">
    <citation type="journal article" date="2018" name="J. Allergy Clin. Immunol.">
        <title>High-quality assembly of Dermatophagoides pteronyssinus genome and transcriptome reveals a wide range of novel allergens.</title>
        <authorList>
            <person name="Liu X.Y."/>
            <person name="Yang K.Y."/>
            <person name="Wang M.Q."/>
            <person name="Kwok J.S."/>
            <person name="Zeng X."/>
            <person name="Yang Z."/>
            <person name="Xiao X.J."/>
            <person name="Lau C.P."/>
            <person name="Li Y."/>
            <person name="Huang Z.M."/>
            <person name="Ba J.G."/>
            <person name="Yim A.K."/>
            <person name="Ouyang C.Y."/>
            <person name="Ngai S.M."/>
            <person name="Chan T.F."/>
            <person name="Leung E.L."/>
            <person name="Liu L."/>
            <person name="Liu Z.G."/>
            <person name="Tsui S.K."/>
        </authorList>
    </citation>
    <scope>NUCLEOTIDE SEQUENCE [LARGE SCALE GENOMIC DNA]</scope>
    <source>
        <strain evidence="2">Derp</strain>
    </source>
</reference>
<dbReference type="SUPFAM" id="SSF52540">
    <property type="entry name" value="P-loop containing nucleoside triphosphate hydrolases"/>
    <property type="match status" value="1"/>
</dbReference>
<dbReference type="CDD" id="cd01673">
    <property type="entry name" value="dNK"/>
    <property type="match status" value="1"/>
</dbReference>
<proteinExistence type="predicted"/>
<name>A0ABQ8JSW0_DERPT</name>
<sequence length="465" mass="53492">MAVIVRNLILATINASRHSRNISTALSYKHSMNNVEILKQMSKNTFRILNNSRIDVTTTSISAQNDYFKICTLAPPLAQQKQIMHRSFRTVMQCFGAKMLALNKTITKKSFCPLFSSFLAVLSRSTSVEHEFSHTIRKKSTWLSKTMEQFIIKSSKTNNEDNDKKESSVNSKTYFDDRLFEMPSMFVRHKPETNHVLKIIVEGNIGSGKTTFLSIFAKNCSKLCHDSLIVPEPVDLWRDVGGVNIFQLLADDPNRWSFTFQSYVQLTMLKIHELMPEKGNVKVMERSLYSARYCFVENLLQKKLLSTCEYYVLNQWFNNCLPAAQIDLIIYLRTDPDIVFERIQKRGRPEESKITLDYLRSLHDLHEDWLVRKKFPLPAPVLTIDANTPLEDLVNVYEEQTGGILREHRLLLYYEQYVTRDMLAEMIFLTTLYSGRPLSSRLIAWAMCEDDDSDGGRGGGGGSDK</sequence>
<dbReference type="Gene3D" id="3.40.50.300">
    <property type="entry name" value="P-loop containing nucleotide triphosphate hydrolases"/>
    <property type="match status" value="1"/>
</dbReference>
<evidence type="ECO:0000259" key="1">
    <source>
        <dbReference type="Pfam" id="PF01712"/>
    </source>
</evidence>
<organism evidence="2 3">
    <name type="scientific">Dermatophagoides pteronyssinus</name>
    <name type="common">European house dust mite</name>
    <dbReference type="NCBI Taxonomy" id="6956"/>
    <lineage>
        <taxon>Eukaryota</taxon>
        <taxon>Metazoa</taxon>
        <taxon>Ecdysozoa</taxon>
        <taxon>Arthropoda</taxon>
        <taxon>Chelicerata</taxon>
        <taxon>Arachnida</taxon>
        <taxon>Acari</taxon>
        <taxon>Acariformes</taxon>
        <taxon>Sarcoptiformes</taxon>
        <taxon>Astigmata</taxon>
        <taxon>Psoroptidia</taxon>
        <taxon>Analgoidea</taxon>
        <taxon>Pyroglyphidae</taxon>
        <taxon>Dermatophagoidinae</taxon>
        <taxon>Dermatophagoides</taxon>
    </lineage>
</organism>
<protein>
    <submittedName>
        <fullName evidence="2">Deoxycytidine metabolic process</fullName>
    </submittedName>
</protein>
<dbReference type="InterPro" id="IPR050566">
    <property type="entry name" value="Deoxyribonucleoside_kinase"/>
</dbReference>
<feature type="domain" description="Deoxynucleoside kinase" evidence="1">
    <location>
        <begin position="199"/>
        <end position="395"/>
    </location>
</feature>
<gene>
    <name evidence="2" type="primary">TK2_2</name>
    <name evidence="2" type="ORF">DERP_004918</name>
</gene>
<dbReference type="PANTHER" id="PTHR10513:SF24">
    <property type="entry name" value="THYMIDINE KINASE 2, MITOCHONDRIAL"/>
    <property type="match status" value="1"/>
</dbReference>
<evidence type="ECO:0000313" key="2">
    <source>
        <dbReference type="EMBL" id="KAH9425701.1"/>
    </source>
</evidence>
<accession>A0ABQ8JSW0</accession>
<dbReference type="PANTHER" id="PTHR10513">
    <property type="entry name" value="DEOXYNUCLEOSIDE KINASE"/>
    <property type="match status" value="1"/>
</dbReference>
<keyword evidence="3" id="KW-1185">Reference proteome</keyword>
<dbReference type="InterPro" id="IPR031314">
    <property type="entry name" value="DNK_dom"/>
</dbReference>
<dbReference type="Pfam" id="PF01712">
    <property type="entry name" value="dNK"/>
    <property type="match status" value="1"/>
</dbReference>